<dbReference type="Pfam" id="PF10087">
    <property type="entry name" value="DUF2325"/>
    <property type="match status" value="1"/>
</dbReference>
<dbReference type="InterPro" id="IPR016772">
    <property type="entry name" value="UCP020408"/>
</dbReference>
<proteinExistence type="inferred from homology"/>
<evidence type="ECO:0000313" key="2">
    <source>
        <dbReference type="EMBL" id="QJE00785.1"/>
    </source>
</evidence>
<dbReference type="KEGG" id="mfy:HH212_12760"/>
<gene>
    <name evidence="2" type="ORF">HH212_12760</name>
</gene>
<organism evidence="2 3">
    <name type="scientific">Massilia forsythiae</name>
    <dbReference type="NCBI Taxonomy" id="2728020"/>
    <lineage>
        <taxon>Bacteria</taxon>
        <taxon>Pseudomonadati</taxon>
        <taxon>Pseudomonadota</taxon>
        <taxon>Betaproteobacteria</taxon>
        <taxon>Burkholderiales</taxon>
        <taxon>Oxalobacteraceae</taxon>
        <taxon>Telluria group</taxon>
        <taxon>Massilia</taxon>
    </lineage>
</organism>
<dbReference type="AlphaFoldDB" id="A0A7Z2VXN3"/>
<dbReference type="RefSeq" id="WP_170202816.1">
    <property type="nucleotide sequence ID" value="NZ_CP051685.1"/>
</dbReference>
<reference evidence="2 3" key="1">
    <citation type="submission" date="2020-04" db="EMBL/GenBank/DDBJ databases">
        <title>Genome sequencing of novel species.</title>
        <authorList>
            <person name="Heo J."/>
            <person name="Kim S.-J."/>
            <person name="Kim J.-S."/>
            <person name="Hong S.-B."/>
            <person name="Kwon S.-W."/>
        </authorList>
    </citation>
    <scope>NUCLEOTIDE SEQUENCE [LARGE SCALE GENOMIC DNA]</scope>
    <source>
        <strain evidence="2 3">GN2-R2</strain>
    </source>
</reference>
<comment type="similarity">
    <text evidence="1">Belongs to the UPF0751 family.</text>
</comment>
<accession>A0A7Z2VXN3</accession>
<protein>
    <submittedName>
        <fullName evidence="2">DUF2325 domain-containing protein</fullName>
    </submittedName>
</protein>
<dbReference type="Proteomes" id="UP000502415">
    <property type="component" value="Chromosome"/>
</dbReference>
<evidence type="ECO:0000313" key="3">
    <source>
        <dbReference type="Proteomes" id="UP000502415"/>
    </source>
</evidence>
<name>A0A7Z2VXN3_9BURK</name>
<keyword evidence="3" id="KW-1185">Reference proteome</keyword>
<dbReference type="EMBL" id="CP051685">
    <property type="protein sequence ID" value="QJE00785.1"/>
    <property type="molecule type" value="Genomic_DNA"/>
</dbReference>
<sequence>MQVSAHDFEQLLREHRVLLDAYRDVQARCGERLLAQARAIARLEAQTMRLRAQAIRRQTELAWEREDRAERERAIPDLSKRVALARQVTLLQARIHQLMRAPGAAHAPARTAVVPWPRVSAGAEAPDTLETSLAAADLVICQTGCMSHGAYWRVQDHCQRTGKTCVLVERPDALRVVRIHGAIEDGAPACVTAPHTV</sequence>
<evidence type="ECO:0000256" key="1">
    <source>
        <dbReference type="ARBA" id="ARBA00007189"/>
    </source>
</evidence>